<dbReference type="PANTHER" id="PTHR35861">
    <property type="match status" value="1"/>
</dbReference>
<organism evidence="3 4">
    <name type="scientific">Candidatus Lambdaproteobacteria bacterium RIFOXYD2_FULL_50_16</name>
    <dbReference type="NCBI Taxonomy" id="1817772"/>
    <lineage>
        <taxon>Bacteria</taxon>
        <taxon>Pseudomonadati</taxon>
        <taxon>Pseudomonadota</taxon>
        <taxon>Candidatus Lambdaproteobacteria</taxon>
    </lineage>
</organism>
<evidence type="ECO:0000313" key="3">
    <source>
        <dbReference type="EMBL" id="OGG94546.1"/>
    </source>
</evidence>
<comment type="caution">
    <text evidence="3">The sequence shown here is derived from an EMBL/GenBank/DDBJ whole genome shotgun (WGS) entry which is preliminary data.</text>
</comment>
<accession>A0A1F6G8U2</accession>
<dbReference type="InterPro" id="IPR020287">
    <property type="entry name" value="Tail_sheath_C"/>
</dbReference>
<gene>
    <name evidence="3" type="ORF">A2527_00925</name>
</gene>
<sequence>MNDFRTPGVSIEEIPLLASSVAEIESAIPVFIGHTEKAFYKGENLTNIPTAISSLTEYNQKFGSFAPNLIKSIALAEVGGFYQVGAIVRERDYYLFSALRMFYLNGGGRCYVVSVGDYTTPVSQDSLLKGLDASAKAMDITIVAIPDAAALGEDAVLVQQQMLAQCESRGDRFAILDFPNETDPTNLATSAENFRSKIGTTGLKYAAVYAPYLVTGLSKTVGANDILEKLVGPDGNHLDLSSLDATAVPVIQGINQSGQALTDLNQLVNDGDPGKKVMADYRASKKAPATNGDDQIFKGALAAFNKAGGTAQKPDKPSNAEFKAALDKADDLGKKAINTYLNPPAPVAPANPVAVLSALVTGLNGFADGAVKYGKEISQFYTQALAGLKPATESAKIGTTSLFAADGTLSVTASLSAASPNLSEADLASLDQVFASIGKIVNDARIAIGQVSDGLNGSMAQASTLYQNILVKVTERLQTIPPSGAIAGVYARVDSQRGSFKAPANVSVDMVKKLNLTITGEMQGALNVDTVGGKSINAIRSLPGRGIMVWGARTLLGNDNEWRYVPVRRFFIVAEQSIKHSTYWAVFEPNDARLWIKVKTMISNYLTDKWKEGALAGATPEQAFEVQVGLGETMTPEDVLEGKLIIQIGMAVVRPAEFIVLRFYHKMQQS</sequence>
<proteinExistence type="inferred from homology"/>
<dbReference type="EMBL" id="MFNE01000037">
    <property type="protein sequence ID" value="OGG94546.1"/>
    <property type="molecule type" value="Genomic_DNA"/>
</dbReference>
<dbReference type="Proteomes" id="UP000178449">
    <property type="component" value="Unassembled WGS sequence"/>
</dbReference>
<dbReference type="PANTHER" id="PTHR35861:SF1">
    <property type="entry name" value="PHAGE TAIL SHEATH PROTEIN"/>
    <property type="match status" value="1"/>
</dbReference>
<dbReference type="Pfam" id="PF17482">
    <property type="entry name" value="Phage_sheath_1C"/>
    <property type="match status" value="1"/>
</dbReference>
<evidence type="ECO:0000256" key="1">
    <source>
        <dbReference type="ARBA" id="ARBA00008005"/>
    </source>
</evidence>
<protein>
    <recommendedName>
        <fullName evidence="2">Tail sheath protein C-terminal domain-containing protein</fullName>
    </recommendedName>
</protein>
<dbReference type="InterPro" id="IPR052042">
    <property type="entry name" value="Tail_sheath_structural"/>
</dbReference>
<name>A0A1F6G8U2_9PROT</name>
<feature type="domain" description="Tail sheath protein C-terminal" evidence="2">
    <location>
        <begin position="559"/>
        <end position="664"/>
    </location>
</feature>
<dbReference type="Gene3D" id="3.40.50.11780">
    <property type="match status" value="2"/>
</dbReference>
<evidence type="ECO:0000313" key="4">
    <source>
        <dbReference type="Proteomes" id="UP000178449"/>
    </source>
</evidence>
<comment type="similarity">
    <text evidence="1">Belongs to the myoviridae tail sheath protein family.</text>
</comment>
<dbReference type="STRING" id="1817772.A2527_00925"/>
<evidence type="ECO:0000259" key="2">
    <source>
        <dbReference type="Pfam" id="PF17482"/>
    </source>
</evidence>
<dbReference type="AlphaFoldDB" id="A0A1F6G8U2"/>
<reference evidence="3 4" key="1">
    <citation type="journal article" date="2016" name="Nat. Commun.">
        <title>Thousands of microbial genomes shed light on interconnected biogeochemical processes in an aquifer system.</title>
        <authorList>
            <person name="Anantharaman K."/>
            <person name="Brown C.T."/>
            <person name="Hug L.A."/>
            <person name="Sharon I."/>
            <person name="Castelle C.J."/>
            <person name="Probst A.J."/>
            <person name="Thomas B.C."/>
            <person name="Singh A."/>
            <person name="Wilkins M.J."/>
            <person name="Karaoz U."/>
            <person name="Brodie E.L."/>
            <person name="Williams K.H."/>
            <person name="Hubbard S.S."/>
            <person name="Banfield J.F."/>
        </authorList>
    </citation>
    <scope>NUCLEOTIDE SEQUENCE [LARGE SCALE GENOMIC DNA]</scope>
</reference>